<dbReference type="Gene3D" id="2.115.10.20">
    <property type="entry name" value="Glycosyl hydrolase domain, family 43"/>
    <property type="match status" value="1"/>
</dbReference>
<dbReference type="InterPro" id="IPR041542">
    <property type="entry name" value="GH43_C2"/>
</dbReference>
<dbReference type="EC" id="3.2.1.37" evidence="8"/>
<dbReference type="CDD" id="cd09000">
    <property type="entry name" value="GH43_SXA-like"/>
    <property type="match status" value="1"/>
</dbReference>
<name>A0A087CG07_9BIFI</name>
<evidence type="ECO:0000256" key="3">
    <source>
        <dbReference type="ARBA" id="ARBA00023295"/>
    </source>
</evidence>
<dbReference type="SUPFAM" id="SSF49899">
    <property type="entry name" value="Concanavalin A-like lectins/glucanases"/>
    <property type="match status" value="1"/>
</dbReference>
<dbReference type="GO" id="GO:0005975">
    <property type="term" value="P:carbohydrate metabolic process"/>
    <property type="evidence" value="ECO:0007669"/>
    <property type="project" value="InterPro"/>
</dbReference>
<gene>
    <name evidence="8" type="ORF">BPSY_1056</name>
</gene>
<dbReference type="Proteomes" id="UP000029050">
    <property type="component" value="Unassembled WGS sequence"/>
</dbReference>
<dbReference type="OrthoDB" id="9801455at2"/>
<proteinExistence type="inferred from homology"/>
<organism evidence="8 9">
    <name type="scientific">Bifidobacterium psychraerophilum</name>
    <dbReference type="NCBI Taxonomy" id="218140"/>
    <lineage>
        <taxon>Bacteria</taxon>
        <taxon>Bacillati</taxon>
        <taxon>Actinomycetota</taxon>
        <taxon>Actinomycetes</taxon>
        <taxon>Bifidobacteriales</taxon>
        <taxon>Bifidobacteriaceae</taxon>
        <taxon>Bifidobacterium</taxon>
    </lineage>
</organism>
<evidence type="ECO:0000256" key="1">
    <source>
        <dbReference type="ARBA" id="ARBA00009865"/>
    </source>
</evidence>
<evidence type="ECO:0000313" key="9">
    <source>
        <dbReference type="Proteomes" id="UP000029050"/>
    </source>
</evidence>
<evidence type="ECO:0000256" key="6">
    <source>
        <dbReference type="RuleBase" id="RU361187"/>
    </source>
</evidence>
<accession>A0A087CG07</accession>
<dbReference type="PANTHER" id="PTHR42812:SF12">
    <property type="entry name" value="BETA-XYLOSIDASE-RELATED"/>
    <property type="match status" value="1"/>
</dbReference>
<reference evidence="8 9" key="1">
    <citation type="submission" date="2014-03" db="EMBL/GenBank/DDBJ databases">
        <title>Genomics of Bifidobacteria.</title>
        <authorList>
            <person name="Ventura M."/>
            <person name="Milani C."/>
            <person name="Lugli G.A."/>
        </authorList>
    </citation>
    <scope>NUCLEOTIDE SEQUENCE [LARGE SCALE GENOMIC DNA]</scope>
    <source>
        <strain evidence="8 9">LMG 21775</strain>
    </source>
</reference>
<dbReference type="AlphaFoldDB" id="A0A087CG07"/>
<evidence type="ECO:0000256" key="4">
    <source>
        <dbReference type="PIRSR" id="PIRSR606710-1"/>
    </source>
</evidence>
<evidence type="ECO:0000256" key="2">
    <source>
        <dbReference type="ARBA" id="ARBA00022801"/>
    </source>
</evidence>
<comment type="caution">
    <text evidence="8">The sequence shown here is derived from an EMBL/GenBank/DDBJ whole genome shotgun (WGS) entry which is preliminary data.</text>
</comment>
<keyword evidence="3 6" id="KW-0326">Glycosidase</keyword>
<evidence type="ECO:0000259" key="7">
    <source>
        <dbReference type="Pfam" id="PF17851"/>
    </source>
</evidence>
<dbReference type="eggNOG" id="COG3507">
    <property type="taxonomic scope" value="Bacteria"/>
</dbReference>
<keyword evidence="2 6" id="KW-0378">Hydrolase</keyword>
<dbReference type="SUPFAM" id="SSF75005">
    <property type="entry name" value="Arabinanase/levansucrase/invertase"/>
    <property type="match status" value="1"/>
</dbReference>
<comment type="similarity">
    <text evidence="1 6">Belongs to the glycosyl hydrolase 43 family.</text>
</comment>
<evidence type="ECO:0000313" key="8">
    <source>
        <dbReference type="EMBL" id="KFI82207.1"/>
    </source>
</evidence>
<dbReference type="Gene3D" id="2.60.120.200">
    <property type="match status" value="1"/>
</dbReference>
<sequence>MRISNPVLRGFNADPSMIRVGDTYYIANSTFEWWPGVRLHESQDLVHWRPLPAPLNRVSQLDMRGVPSSGGVWAPDLSYADGRFWLVYGDVKVVNGAFKDCTNYLVTADDIHGPWSEPIRVNGVGFDASLFHDDDGRKYLIQQTWDFREYHHPFDGITLTEFDTQGMRLMPETARTIWRGTDVKTVEGPHLYKLNGYYYLFAAEGGTMFEHQESVARSRTLDALSFEVMPGNPLLGNYDTPDSYLQKQGHGALVDTPSGEWYYASLCARPWRHDTEPSRGVRGWCPLGRETSIQKIEWDDALWPRVVGGRGGSRYVQAPRDAIETIVPADASQHDEFDDHELGRDWNTLRVPFGDAMGTVGEGSLELRGQGSLGNLFDLSLVARRWQTYTFDATVELSFKPDCYMQMAGLTNYYNDLCWSWIFVTWDERRSKRVIEVAQNDFNAYTSFLRDRAIEIPDEVGSVWFRTSIRKRSYAYAYSFDGTSWKDIPLVFDAKKLSDDYVSQRYGGFFTGAFVGLAAVDLAGFGKTASFRHFDYREIPDPA</sequence>
<dbReference type="GeneID" id="98300264"/>
<dbReference type="InterPro" id="IPR013320">
    <property type="entry name" value="ConA-like_dom_sf"/>
</dbReference>
<dbReference type="InterPro" id="IPR051795">
    <property type="entry name" value="Glycosyl_Hydrlase_43"/>
</dbReference>
<dbReference type="GO" id="GO:0009044">
    <property type="term" value="F:xylan 1,4-beta-xylosidase activity"/>
    <property type="evidence" value="ECO:0007669"/>
    <property type="project" value="UniProtKB-EC"/>
</dbReference>
<dbReference type="RefSeq" id="WP_033495041.1">
    <property type="nucleotide sequence ID" value="NZ_JGZI01000009.1"/>
</dbReference>
<evidence type="ECO:0000256" key="5">
    <source>
        <dbReference type="PIRSR" id="PIRSR606710-2"/>
    </source>
</evidence>
<dbReference type="Pfam" id="PF17851">
    <property type="entry name" value="GH43_C2"/>
    <property type="match status" value="1"/>
</dbReference>
<feature type="active site" description="Proton donor" evidence="4">
    <location>
        <position position="187"/>
    </location>
</feature>
<protein>
    <submittedName>
        <fullName evidence="8">Beta-1,4-xylosidase</fullName>
        <ecNumber evidence="8">3.2.1.37</ecNumber>
    </submittedName>
</protein>
<dbReference type="STRING" id="218140.BPSY_1056"/>
<feature type="site" description="Important for catalytic activity, responsible for pKa modulation of the active site Glu and correct orientation of both the proton donor and substrate" evidence="5">
    <location>
        <position position="127"/>
    </location>
</feature>
<feature type="domain" description="Beta-xylosidase C-terminal Concanavalin A-like" evidence="7">
    <location>
        <begin position="335"/>
        <end position="537"/>
    </location>
</feature>
<feature type="active site" description="Proton acceptor" evidence="4">
    <location>
        <position position="14"/>
    </location>
</feature>
<dbReference type="InterPro" id="IPR006710">
    <property type="entry name" value="Glyco_hydro_43"/>
</dbReference>
<dbReference type="PANTHER" id="PTHR42812">
    <property type="entry name" value="BETA-XYLOSIDASE"/>
    <property type="match status" value="1"/>
</dbReference>
<dbReference type="EMBL" id="JGZI01000009">
    <property type="protein sequence ID" value="KFI82207.1"/>
    <property type="molecule type" value="Genomic_DNA"/>
</dbReference>
<keyword evidence="9" id="KW-1185">Reference proteome</keyword>
<dbReference type="InterPro" id="IPR023296">
    <property type="entry name" value="Glyco_hydro_beta-prop_sf"/>
</dbReference>
<dbReference type="Pfam" id="PF04616">
    <property type="entry name" value="Glyco_hydro_43"/>
    <property type="match status" value="1"/>
</dbReference>